<evidence type="ECO:0000313" key="2">
    <source>
        <dbReference type="Proteomes" id="UP000600918"/>
    </source>
</evidence>
<dbReference type="Proteomes" id="UP000600918">
    <property type="component" value="Unassembled WGS sequence"/>
</dbReference>
<keyword evidence="2" id="KW-1185">Reference proteome</keyword>
<accession>A0A834UDZ6</accession>
<comment type="caution">
    <text evidence="1">The sequence shown here is derived from an EMBL/GenBank/DDBJ whole genome shotgun (WGS) entry which is preliminary data.</text>
</comment>
<protein>
    <submittedName>
        <fullName evidence="1">Uncharacterized protein</fullName>
    </submittedName>
</protein>
<reference evidence="1" key="1">
    <citation type="journal article" date="2020" name="G3 (Bethesda)">
        <title>High-Quality Assemblies for Three Invasive Social Wasps from the &lt;i&gt;Vespula&lt;/i&gt; Genus.</title>
        <authorList>
            <person name="Harrop T.W.R."/>
            <person name="Guhlin J."/>
            <person name="McLaughlin G.M."/>
            <person name="Permina E."/>
            <person name="Stockwell P."/>
            <person name="Gilligan J."/>
            <person name="Le Lec M.F."/>
            <person name="Gruber M.A.M."/>
            <person name="Quinn O."/>
            <person name="Lovegrove M."/>
            <person name="Duncan E.J."/>
            <person name="Remnant E.J."/>
            <person name="Van Eeckhoven J."/>
            <person name="Graham B."/>
            <person name="Knapp R.A."/>
            <person name="Langford K.W."/>
            <person name="Kronenberg Z."/>
            <person name="Press M.O."/>
            <person name="Eacker S.M."/>
            <person name="Wilson-Rankin E.E."/>
            <person name="Purcell J."/>
            <person name="Lester P.J."/>
            <person name="Dearden P.K."/>
        </authorList>
    </citation>
    <scope>NUCLEOTIDE SEQUENCE</scope>
    <source>
        <strain evidence="1">Volc-1</strain>
    </source>
</reference>
<dbReference type="EMBL" id="JACSDY010000002">
    <property type="protein sequence ID" value="KAF7434454.1"/>
    <property type="molecule type" value="Genomic_DNA"/>
</dbReference>
<evidence type="ECO:0000313" key="1">
    <source>
        <dbReference type="EMBL" id="KAF7434454.1"/>
    </source>
</evidence>
<sequence length="247" mass="27033">MSVVNREVHCARVLKFPSRNRREHVVVRVSTTQDGWIRQWRRSGAALGAAEIERKGVKTRRKGEEATKRHEASTETNVLVAANETASRAGGAWYTPRRRRRLAPNRGVSITNTPELGVKGRRAKGEERESLKGRTKEIARACVIENGIADCRSEGGAMKAEGGGEVWNGSGGGGDEGGGHIFQLTRLQQHANSDTSFSREQNSIERRYAIAHRSRLSCVYAGSIVMPQTKSDHKCSKIEPGGEASSS</sequence>
<organism evidence="1 2">
    <name type="scientific">Vespula pensylvanica</name>
    <name type="common">Western yellow jacket</name>
    <name type="synonym">Wasp</name>
    <dbReference type="NCBI Taxonomy" id="30213"/>
    <lineage>
        <taxon>Eukaryota</taxon>
        <taxon>Metazoa</taxon>
        <taxon>Ecdysozoa</taxon>
        <taxon>Arthropoda</taxon>
        <taxon>Hexapoda</taxon>
        <taxon>Insecta</taxon>
        <taxon>Pterygota</taxon>
        <taxon>Neoptera</taxon>
        <taxon>Endopterygota</taxon>
        <taxon>Hymenoptera</taxon>
        <taxon>Apocrita</taxon>
        <taxon>Aculeata</taxon>
        <taxon>Vespoidea</taxon>
        <taxon>Vespidae</taxon>
        <taxon>Vespinae</taxon>
        <taxon>Vespula</taxon>
    </lineage>
</organism>
<dbReference type="AlphaFoldDB" id="A0A834UDZ6"/>
<gene>
    <name evidence="1" type="ORF">H0235_002645</name>
</gene>
<proteinExistence type="predicted"/>
<name>A0A834UDZ6_VESPE</name>